<dbReference type="PANTHER" id="PTHR45923:SF2">
    <property type="entry name" value="PROTEIN SEY1"/>
    <property type="match status" value="1"/>
</dbReference>
<dbReference type="Gramene" id="CDY37494">
    <property type="protein sequence ID" value="CDY37494"/>
    <property type="gene ID" value="GSBRNA2T00064106001"/>
</dbReference>
<evidence type="ECO:0000256" key="4">
    <source>
        <dbReference type="ARBA" id="ARBA00023134"/>
    </source>
</evidence>
<keyword evidence="2" id="KW-0378">Hydrolase</keyword>
<evidence type="ECO:0000256" key="6">
    <source>
        <dbReference type="PROSITE-ProRule" id="PRU01052"/>
    </source>
</evidence>
<evidence type="ECO:0000313" key="10">
    <source>
        <dbReference type="EMBL" id="CDY37494.1"/>
    </source>
</evidence>
<dbReference type="EMBL" id="HG994365">
    <property type="protein sequence ID" value="CAF2079076.1"/>
    <property type="molecule type" value="Genomic_DNA"/>
</dbReference>
<keyword evidence="7" id="KW-0732">Signal</keyword>
<evidence type="ECO:0000256" key="1">
    <source>
        <dbReference type="ARBA" id="ARBA00022741"/>
    </source>
</evidence>
<protein>
    <submittedName>
        <fullName evidence="9">(rape) hypothetical protein</fullName>
    </submittedName>
    <submittedName>
        <fullName evidence="10">BnaC01g37380D protein</fullName>
    </submittedName>
</protein>
<evidence type="ECO:0000259" key="8">
    <source>
        <dbReference type="PROSITE" id="PS51715"/>
    </source>
</evidence>
<gene>
    <name evidence="10" type="primary">BnaC01g37380D</name>
    <name evidence="9" type="ORF">DARMORV10_C01P50730.1</name>
    <name evidence="10" type="ORF">GSBRNA2T00064106001</name>
</gene>
<dbReference type="InterPro" id="IPR008803">
    <property type="entry name" value="RHD3/Sey1"/>
</dbReference>
<dbReference type="InterPro" id="IPR030386">
    <property type="entry name" value="G_GB1_RHD3_dom"/>
</dbReference>
<reference evidence="9" key="3">
    <citation type="submission" date="2021-01" db="EMBL/GenBank/DDBJ databases">
        <authorList>
            <consortium name="Genoscope - CEA"/>
            <person name="William W."/>
        </authorList>
    </citation>
    <scope>NUCLEOTIDE SEQUENCE</scope>
</reference>
<sequence>MFSFLYAMWAWKVILVSNAACSTQLIDGDGVFNVSGVDHFFKEVKLEECGLSYAVVSIMGPQSSGKSTLLNHLFGTNFREMDAFRGRHFLKHNDFGDDRFKRSDCGSGYGSLRMRVVAVTSGFKRFVRLVMRFEIGAIAGYL</sequence>
<accession>A0A078HJI2</accession>
<dbReference type="GO" id="GO:0016787">
    <property type="term" value="F:hydrolase activity"/>
    <property type="evidence" value="ECO:0007669"/>
    <property type="project" value="UniProtKB-KW"/>
</dbReference>
<evidence type="ECO:0000256" key="7">
    <source>
        <dbReference type="SAM" id="SignalP"/>
    </source>
</evidence>
<dbReference type="PaxDb" id="3708-A0A078HJI2"/>
<organism evidence="10 11">
    <name type="scientific">Brassica napus</name>
    <name type="common">Rape</name>
    <dbReference type="NCBI Taxonomy" id="3708"/>
    <lineage>
        <taxon>Eukaryota</taxon>
        <taxon>Viridiplantae</taxon>
        <taxon>Streptophyta</taxon>
        <taxon>Embryophyta</taxon>
        <taxon>Tracheophyta</taxon>
        <taxon>Spermatophyta</taxon>
        <taxon>Magnoliopsida</taxon>
        <taxon>eudicotyledons</taxon>
        <taxon>Gunneridae</taxon>
        <taxon>Pentapetalae</taxon>
        <taxon>rosids</taxon>
        <taxon>malvids</taxon>
        <taxon>Brassicales</taxon>
        <taxon>Brassicaceae</taxon>
        <taxon>Brassiceae</taxon>
        <taxon>Brassica</taxon>
    </lineage>
</organism>
<keyword evidence="3" id="KW-0256">Endoplasmic reticulum</keyword>
<comment type="similarity">
    <text evidence="6">Belongs to the TRAFAC class dynamin-like GTPase superfamily. GB1/RHD3 GTPase family.</text>
</comment>
<reference evidence="10 11" key="1">
    <citation type="journal article" date="2014" name="Science">
        <title>Plant genetics. Early allopolyploid evolution in the post-Neolithic Brassica napus oilseed genome.</title>
        <authorList>
            <person name="Chalhoub B."/>
            <person name="Denoeud F."/>
            <person name="Liu S."/>
            <person name="Parkin I.A."/>
            <person name="Tang H."/>
            <person name="Wang X."/>
            <person name="Chiquet J."/>
            <person name="Belcram H."/>
            <person name="Tong C."/>
            <person name="Samans B."/>
            <person name="Correa M."/>
            <person name="Da Silva C."/>
            <person name="Just J."/>
            <person name="Falentin C."/>
            <person name="Koh C.S."/>
            <person name="Le Clainche I."/>
            <person name="Bernard M."/>
            <person name="Bento P."/>
            <person name="Noel B."/>
            <person name="Labadie K."/>
            <person name="Alberti A."/>
            <person name="Charles M."/>
            <person name="Arnaud D."/>
            <person name="Guo H."/>
            <person name="Daviaud C."/>
            <person name="Alamery S."/>
            <person name="Jabbari K."/>
            <person name="Zhao M."/>
            <person name="Edger P.P."/>
            <person name="Chelaifa H."/>
            <person name="Tack D."/>
            <person name="Lassalle G."/>
            <person name="Mestiri I."/>
            <person name="Schnel N."/>
            <person name="Le Paslier M.C."/>
            <person name="Fan G."/>
            <person name="Renault V."/>
            <person name="Bayer P.E."/>
            <person name="Golicz A.A."/>
            <person name="Manoli S."/>
            <person name="Lee T.H."/>
            <person name="Thi V.H."/>
            <person name="Chalabi S."/>
            <person name="Hu Q."/>
            <person name="Fan C."/>
            <person name="Tollenaere R."/>
            <person name="Lu Y."/>
            <person name="Battail C."/>
            <person name="Shen J."/>
            <person name="Sidebottom C.H."/>
            <person name="Wang X."/>
            <person name="Canaguier A."/>
            <person name="Chauveau A."/>
            <person name="Berard A."/>
            <person name="Deniot G."/>
            <person name="Guan M."/>
            <person name="Liu Z."/>
            <person name="Sun F."/>
            <person name="Lim Y.P."/>
            <person name="Lyons E."/>
            <person name="Town C.D."/>
            <person name="Bancroft I."/>
            <person name="Wang X."/>
            <person name="Meng J."/>
            <person name="Ma J."/>
            <person name="Pires J.C."/>
            <person name="King G.J."/>
            <person name="Brunel D."/>
            <person name="Delourme R."/>
            <person name="Renard M."/>
            <person name="Aury J.M."/>
            <person name="Adams K.L."/>
            <person name="Batley J."/>
            <person name="Snowdon R.J."/>
            <person name="Tost J."/>
            <person name="Edwards D."/>
            <person name="Zhou Y."/>
            <person name="Hua W."/>
            <person name="Sharpe A.G."/>
            <person name="Paterson A.H."/>
            <person name="Guan C."/>
            <person name="Wincker P."/>
        </authorList>
    </citation>
    <scope>NUCLEOTIDE SEQUENCE [LARGE SCALE GENOMIC DNA]</scope>
    <source>
        <strain evidence="11">cv. Darmor-bzh</strain>
    </source>
</reference>
<dbReference type="PROSITE" id="PS51715">
    <property type="entry name" value="G_GB1_RHD3"/>
    <property type="match status" value="1"/>
</dbReference>
<proteinExistence type="inferred from homology"/>
<dbReference type="SUPFAM" id="SSF52540">
    <property type="entry name" value="P-loop containing nucleoside triphosphate hydrolases"/>
    <property type="match status" value="1"/>
</dbReference>
<feature type="domain" description="GB1/RHD3-type G" evidence="8">
    <location>
        <begin position="50"/>
        <end position="88"/>
    </location>
</feature>
<keyword evidence="4" id="KW-0342">GTP-binding</keyword>
<dbReference type="Gene3D" id="3.40.50.300">
    <property type="entry name" value="P-loop containing nucleotide triphosphate hydrolases"/>
    <property type="match status" value="1"/>
</dbReference>
<feature type="signal peptide" evidence="7">
    <location>
        <begin position="1"/>
        <end position="19"/>
    </location>
</feature>
<keyword evidence="11" id="KW-1185">Reference proteome</keyword>
<evidence type="ECO:0000313" key="9">
    <source>
        <dbReference type="EMBL" id="CAF2079076.1"/>
    </source>
</evidence>
<dbReference type="EMBL" id="LK032401">
    <property type="protein sequence ID" value="CDY37494.1"/>
    <property type="molecule type" value="Genomic_DNA"/>
</dbReference>
<reference evidence="10" key="2">
    <citation type="submission" date="2014-06" db="EMBL/GenBank/DDBJ databases">
        <authorList>
            <person name="Genoscope - CEA"/>
        </authorList>
    </citation>
    <scope>NUCLEOTIDE SEQUENCE</scope>
</reference>
<dbReference type="STRING" id="3708.A0A078HJI2"/>
<evidence type="ECO:0000256" key="5">
    <source>
        <dbReference type="ARBA" id="ARBA00023136"/>
    </source>
</evidence>
<feature type="chain" id="PRO_5040560723" evidence="7">
    <location>
        <begin position="20"/>
        <end position="142"/>
    </location>
</feature>
<dbReference type="AlphaFoldDB" id="A0A078HJI2"/>
<dbReference type="PANTHER" id="PTHR45923">
    <property type="entry name" value="PROTEIN SEY1"/>
    <property type="match status" value="1"/>
</dbReference>
<evidence type="ECO:0000256" key="2">
    <source>
        <dbReference type="ARBA" id="ARBA00022801"/>
    </source>
</evidence>
<dbReference type="GO" id="GO:0005525">
    <property type="term" value="F:GTP binding"/>
    <property type="evidence" value="ECO:0007669"/>
    <property type="project" value="UniProtKB-KW"/>
</dbReference>
<evidence type="ECO:0000256" key="3">
    <source>
        <dbReference type="ARBA" id="ARBA00022824"/>
    </source>
</evidence>
<keyword evidence="5" id="KW-0472">Membrane</keyword>
<keyword evidence="1" id="KW-0547">Nucleotide-binding</keyword>
<name>A0A078HJI2_BRANA</name>
<dbReference type="Proteomes" id="UP000028999">
    <property type="component" value="Unassembled WGS sequence"/>
</dbReference>
<dbReference type="OMA" id="FLYAMWA"/>
<dbReference type="Proteomes" id="UP001295469">
    <property type="component" value="Chromosome C01"/>
</dbReference>
<dbReference type="InterPro" id="IPR027417">
    <property type="entry name" value="P-loop_NTPase"/>
</dbReference>
<evidence type="ECO:0000313" key="11">
    <source>
        <dbReference type="Proteomes" id="UP000028999"/>
    </source>
</evidence>